<dbReference type="PANTHER" id="PTHR22930">
    <property type="match status" value="1"/>
</dbReference>
<proteinExistence type="predicted"/>
<gene>
    <name evidence="1" type="ORF">MCOR_52873</name>
</gene>
<reference evidence="1 2" key="1">
    <citation type="submission" date="2020-06" db="EMBL/GenBank/DDBJ databases">
        <authorList>
            <person name="Li R."/>
            <person name="Bekaert M."/>
        </authorList>
    </citation>
    <scope>NUCLEOTIDE SEQUENCE [LARGE SCALE GENOMIC DNA]</scope>
    <source>
        <strain evidence="2">wild</strain>
    </source>
</reference>
<evidence type="ECO:0008006" key="3">
    <source>
        <dbReference type="Google" id="ProtNLM"/>
    </source>
</evidence>
<dbReference type="InterPro" id="IPR045249">
    <property type="entry name" value="HARBI1-like"/>
</dbReference>
<accession>A0A6J8EK54</accession>
<name>A0A6J8EK54_MYTCO</name>
<evidence type="ECO:0000313" key="1">
    <source>
        <dbReference type="EMBL" id="CAC5420667.1"/>
    </source>
</evidence>
<evidence type="ECO:0000313" key="2">
    <source>
        <dbReference type="Proteomes" id="UP000507470"/>
    </source>
</evidence>
<dbReference type="OrthoDB" id="6773865at2759"/>
<sequence>MSRQCIPVLIIQQQNANYTLMYSAFYHLMSADGFLHNFEERRSSESIPRIENYYELTVPRYSPDDFKMHFRLTRATFESTCSRISRQVEFNRQKGPTPNVQNELLMFIWYIGNMESFRSMADRFETSKGSYHANIKRMSSVLVSVMPAVEKWSSTPQEFNTTSGQFSERSQLQNVIGAIDGCHIQIKAPKHQPHAYFNREKFYSIVLLGC</sequence>
<dbReference type="Proteomes" id="UP000507470">
    <property type="component" value="Unassembled WGS sequence"/>
</dbReference>
<protein>
    <recommendedName>
        <fullName evidence="3">Nuclease HARBI1</fullName>
    </recommendedName>
</protein>
<keyword evidence="2" id="KW-1185">Reference proteome</keyword>
<dbReference type="EMBL" id="CACVKT020009163">
    <property type="protein sequence ID" value="CAC5420667.1"/>
    <property type="molecule type" value="Genomic_DNA"/>
</dbReference>
<organism evidence="1 2">
    <name type="scientific">Mytilus coruscus</name>
    <name type="common">Sea mussel</name>
    <dbReference type="NCBI Taxonomy" id="42192"/>
    <lineage>
        <taxon>Eukaryota</taxon>
        <taxon>Metazoa</taxon>
        <taxon>Spiralia</taxon>
        <taxon>Lophotrochozoa</taxon>
        <taxon>Mollusca</taxon>
        <taxon>Bivalvia</taxon>
        <taxon>Autobranchia</taxon>
        <taxon>Pteriomorphia</taxon>
        <taxon>Mytilida</taxon>
        <taxon>Mytiloidea</taxon>
        <taxon>Mytilidae</taxon>
        <taxon>Mytilinae</taxon>
        <taxon>Mytilus</taxon>
    </lineage>
</organism>
<dbReference type="PANTHER" id="PTHR22930:SF206">
    <property type="entry name" value="NUCLEASE HARBI1"/>
    <property type="match status" value="1"/>
</dbReference>
<dbReference type="AlphaFoldDB" id="A0A6J8EK54"/>